<dbReference type="InterPro" id="IPR012318">
    <property type="entry name" value="HTH_CRP"/>
</dbReference>
<dbReference type="GO" id="GO:0003700">
    <property type="term" value="F:DNA-binding transcription factor activity"/>
    <property type="evidence" value="ECO:0007669"/>
    <property type="project" value="TreeGrafter"/>
</dbReference>
<dbReference type="SUPFAM" id="SSF46785">
    <property type="entry name" value="Winged helix' DNA-binding domain"/>
    <property type="match status" value="1"/>
</dbReference>
<keyword evidence="1" id="KW-0805">Transcription regulation</keyword>
<evidence type="ECO:0000259" key="4">
    <source>
        <dbReference type="PROSITE" id="PS50042"/>
    </source>
</evidence>
<dbReference type="InterPro" id="IPR018490">
    <property type="entry name" value="cNMP-bd_dom_sf"/>
</dbReference>
<keyword evidence="7" id="KW-1185">Reference proteome</keyword>
<dbReference type="AlphaFoldDB" id="A0A1B2AC34"/>
<dbReference type="SUPFAM" id="SSF51206">
    <property type="entry name" value="cAMP-binding domain-like"/>
    <property type="match status" value="1"/>
</dbReference>
<dbReference type="RefSeq" id="WP_067677351.1">
    <property type="nucleotide sequence ID" value="NZ_CP016591.1"/>
</dbReference>
<dbReference type="PANTHER" id="PTHR24567:SF68">
    <property type="entry name" value="DNA-BINDING TRANSCRIPTIONAL DUAL REGULATOR CRP"/>
    <property type="match status" value="1"/>
</dbReference>
<dbReference type="InterPro" id="IPR014710">
    <property type="entry name" value="RmlC-like_jellyroll"/>
</dbReference>
<evidence type="ECO:0000313" key="7">
    <source>
        <dbReference type="Proteomes" id="UP000092932"/>
    </source>
</evidence>
<dbReference type="InterPro" id="IPR036390">
    <property type="entry name" value="WH_DNA-bd_sf"/>
</dbReference>
<dbReference type="PANTHER" id="PTHR24567">
    <property type="entry name" value="CRP FAMILY TRANSCRIPTIONAL REGULATORY PROTEIN"/>
    <property type="match status" value="1"/>
</dbReference>
<gene>
    <name evidence="6" type="primary">fixK_3</name>
    <name evidence="6" type="ORF">A6F68_01205</name>
</gene>
<evidence type="ECO:0000313" key="6">
    <source>
        <dbReference type="EMBL" id="ANY19722.1"/>
    </source>
</evidence>
<dbReference type="Gene3D" id="1.10.10.10">
    <property type="entry name" value="Winged helix-like DNA-binding domain superfamily/Winged helix DNA-binding domain"/>
    <property type="match status" value="1"/>
</dbReference>
<dbReference type="Pfam" id="PF13545">
    <property type="entry name" value="HTH_Crp_2"/>
    <property type="match status" value="1"/>
</dbReference>
<feature type="domain" description="Cyclic nucleotide-binding" evidence="4">
    <location>
        <begin position="5"/>
        <end position="89"/>
    </location>
</feature>
<evidence type="ECO:0000256" key="1">
    <source>
        <dbReference type="ARBA" id="ARBA00023015"/>
    </source>
</evidence>
<evidence type="ECO:0000256" key="3">
    <source>
        <dbReference type="ARBA" id="ARBA00023163"/>
    </source>
</evidence>
<dbReference type="InterPro" id="IPR000595">
    <property type="entry name" value="cNMP-bd_dom"/>
</dbReference>
<dbReference type="Gene3D" id="2.60.120.10">
    <property type="entry name" value="Jelly Rolls"/>
    <property type="match status" value="1"/>
</dbReference>
<dbReference type="GO" id="GO:0003677">
    <property type="term" value="F:DNA binding"/>
    <property type="evidence" value="ECO:0007669"/>
    <property type="project" value="UniProtKB-KW"/>
</dbReference>
<dbReference type="PROSITE" id="PS51063">
    <property type="entry name" value="HTH_CRP_2"/>
    <property type="match status" value="1"/>
</dbReference>
<dbReference type="GO" id="GO:0005829">
    <property type="term" value="C:cytosol"/>
    <property type="evidence" value="ECO:0007669"/>
    <property type="project" value="TreeGrafter"/>
</dbReference>
<dbReference type="OrthoDB" id="6155297at2"/>
<feature type="domain" description="HTH crp-type" evidence="5">
    <location>
        <begin position="120"/>
        <end position="195"/>
    </location>
</feature>
<evidence type="ECO:0000259" key="5">
    <source>
        <dbReference type="PROSITE" id="PS51063"/>
    </source>
</evidence>
<sequence length="214" mass="24143">MKRGERSLERGQLLYAQGQRTGEMYTVLDGILIRYRTLDDGRRQIVNFMFPGNLLGLQAAFDEPCGHSVEALIPARVCVFDRADFQPLIAAHPRLGFDIVWMAAKEETELEQHIVSLGQRNARERVTALAVWLLERAIATGLAEDGNRLAIPMTQVQIADMMGLSPVHANRTLQSLRRDDLVDWKPTLLVIPDMRRAIEFARVGAPNPRKSPYI</sequence>
<keyword evidence="2" id="KW-0238">DNA-binding</keyword>
<dbReference type="SMART" id="SM00419">
    <property type="entry name" value="HTH_CRP"/>
    <property type="match status" value="1"/>
</dbReference>
<dbReference type="STRING" id="692370.A6F68_01205"/>
<protein>
    <submittedName>
        <fullName evidence="6">Nitrogen fixation regulation protein FixK</fullName>
    </submittedName>
</protein>
<dbReference type="InterPro" id="IPR036388">
    <property type="entry name" value="WH-like_DNA-bd_sf"/>
</dbReference>
<dbReference type="PROSITE" id="PS50042">
    <property type="entry name" value="CNMP_BINDING_3"/>
    <property type="match status" value="1"/>
</dbReference>
<organism evidence="6 7">
    <name type="scientific">Tsuneonella dongtanensis</name>
    <dbReference type="NCBI Taxonomy" id="692370"/>
    <lineage>
        <taxon>Bacteria</taxon>
        <taxon>Pseudomonadati</taxon>
        <taxon>Pseudomonadota</taxon>
        <taxon>Alphaproteobacteria</taxon>
        <taxon>Sphingomonadales</taxon>
        <taxon>Erythrobacteraceae</taxon>
        <taxon>Tsuneonella</taxon>
    </lineage>
</organism>
<dbReference type="InterPro" id="IPR050397">
    <property type="entry name" value="Env_Response_Regulators"/>
</dbReference>
<keyword evidence="3" id="KW-0804">Transcription</keyword>
<dbReference type="KEGG" id="ado:A6F68_01205"/>
<reference evidence="6 7" key="1">
    <citation type="submission" date="2016-07" db="EMBL/GenBank/DDBJ databases">
        <title>Complete genome sequence of Altererythrobacter dongtanensis KCTC 22672, a type strain with esterase isolated from tidal flat.</title>
        <authorList>
            <person name="Cheng H."/>
            <person name="Wu Y.-H."/>
            <person name="Zhou P."/>
            <person name="Huo Y.-Y."/>
            <person name="Wang C.-S."/>
            <person name="Xu X.-W."/>
        </authorList>
    </citation>
    <scope>NUCLEOTIDE SEQUENCE [LARGE SCALE GENOMIC DNA]</scope>
    <source>
        <strain evidence="6 7">KCTC 22672</strain>
    </source>
</reference>
<dbReference type="Pfam" id="PF00027">
    <property type="entry name" value="cNMP_binding"/>
    <property type="match status" value="1"/>
</dbReference>
<dbReference type="Proteomes" id="UP000092932">
    <property type="component" value="Chromosome"/>
</dbReference>
<evidence type="ECO:0000256" key="2">
    <source>
        <dbReference type="ARBA" id="ARBA00023125"/>
    </source>
</evidence>
<accession>A0A1B2AC34</accession>
<dbReference type="EMBL" id="CP016591">
    <property type="protein sequence ID" value="ANY19722.1"/>
    <property type="molecule type" value="Genomic_DNA"/>
</dbReference>
<name>A0A1B2AC34_9SPHN</name>
<dbReference type="PATRIC" id="fig|692370.5.peg.1221"/>
<proteinExistence type="predicted"/>
<dbReference type="CDD" id="cd00038">
    <property type="entry name" value="CAP_ED"/>
    <property type="match status" value="1"/>
</dbReference>